<dbReference type="InterPro" id="IPR036249">
    <property type="entry name" value="Thioredoxin-like_sf"/>
</dbReference>
<dbReference type="KEGG" id="tmai:FVE67_00790"/>
<dbReference type="InterPro" id="IPR009094">
    <property type="entry name" value="DiS-bond_isomerase_DsbC/G_N_sf"/>
</dbReference>
<evidence type="ECO:0000313" key="10">
    <source>
        <dbReference type="Proteomes" id="UP000501253"/>
    </source>
</evidence>
<organism evidence="9 10">
    <name type="scientific">Thermosulfurimonas marina</name>
    <dbReference type="NCBI Taxonomy" id="2047767"/>
    <lineage>
        <taxon>Bacteria</taxon>
        <taxon>Pseudomonadati</taxon>
        <taxon>Thermodesulfobacteriota</taxon>
        <taxon>Thermodesulfobacteria</taxon>
        <taxon>Thermodesulfobacteriales</taxon>
        <taxon>Thermodesulfobacteriaceae</taxon>
        <taxon>Thermosulfurimonas</taxon>
    </lineage>
</organism>
<evidence type="ECO:0000256" key="1">
    <source>
        <dbReference type="ARBA" id="ARBA00004418"/>
    </source>
</evidence>
<dbReference type="RefSeq" id="WP_168718777.1">
    <property type="nucleotide sequence ID" value="NZ_CP042909.1"/>
</dbReference>
<keyword evidence="4" id="KW-0574">Periplasm</keyword>
<evidence type="ECO:0000256" key="5">
    <source>
        <dbReference type="ARBA" id="ARBA00023157"/>
    </source>
</evidence>
<dbReference type="InterPro" id="IPR051470">
    <property type="entry name" value="Thiol:disulfide_interchange"/>
</dbReference>
<dbReference type="PANTHER" id="PTHR35272:SF3">
    <property type="entry name" value="THIOL:DISULFIDE INTERCHANGE PROTEIN DSBC"/>
    <property type="match status" value="1"/>
</dbReference>
<dbReference type="Pfam" id="PF13098">
    <property type="entry name" value="Thioredoxin_2"/>
    <property type="match status" value="1"/>
</dbReference>
<dbReference type="CDD" id="cd03020">
    <property type="entry name" value="DsbA_DsbC_DsbG"/>
    <property type="match status" value="1"/>
</dbReference>
<comment type="similarity">
    <text evidence="2">Belongs to the thioredoxin family. DsbC subfamily.</text>
</comment>
<dbReference type="InterPro" id="IPR033954">
    <property type="entry name" value="DiS-bond_Isoase_DsbC/G"/>
</dbReference>
<dbReference type="AlphaFoldDB" id="A0A6H1WQH5"/>
<dbReference type="EMBL" id="CP042909">
    <property type="protein sequence ID" value="QJA05410.1"/>
    <property type="molecule type" value="Genomic_DNA"/>
</dbReference>
<reference evidence="9 10" key="1">
    <citation type="submission" date="2019-08" db="EMBL/GenBank/DDBJ databases">
        <title>Complete genome sequence of Thermosulfurimonas marina SU872T, an anaerobic thermophilic chemolithoautotrophic bacterium isolated from a shallow marine hydrothermal vent.</title>
        <authorList>
            <person name="Allioux M."/>
            <person name="Jebbar M."/>
            <person name="Slobodkina G."/>
            <person name="Slobodkin A."/>
            <person name="Moalic Y."/>
            <person name="Frolova A."/>
            <person name="Shao Z."/>
            <person name="Alain K."/>
        </authorList>
    </citation>
    <scope>NUCLEOTIDE SEQUENCE [LARGE SCALE GENOMIC DNA]</scope>
    <source>
        <strain evidence="9 10">SU872</strain>
    </source>
</reference>
<sequence length="254" mass="28122">MRKFFSFKELGFLLVIVLLGGSPLYASKEKTDCPGVKTVSGLLHQLSSQEVQVLSVRPSPVKGLCEVVVQQNGRKGVTYVDLTGKFLVLGRLIEISTKKDLTGARIQELNKIVLSPEKIKELRKYVAFSAGQGPEIFLITDPDCPFCRKAEDILWPLVQKKKIRVNVVFFPLDRLHPEAHRKAVALICEKKGFEDLVAGYSGNATCPEGENKVTQGQKFLLSLGIRGTPTYIFPSGETHSGVLPAERLLEMVKK</sequence>
<dbReference type="InterPro" id="IPR012336">
    <property type="entry name" value="Thioredoxin-like_fold"/>
</dbReference>
<evidence type="ECO:0000313" key="9">
    <source>
        <dbReference type="EMBL" id="QJA05410.1"/>
    </source>
</evidence>
<evidence type="ECO:0000256" key="4">
    <source>
        <dbReference type="ARBA" id="ARBA00022764"/>
    </source>
</evidence>
<gene>
    <name evidence="9" type="ORF">FVE67_00790</name>
</gene>
<dbReference type="Gene3D" id="3.10.450.70">
    <property type="entry name" value="Disulphide bond isomerase, DsbC/G, N-terminal"/>
    <property type="match status" value="1"/>
</dbReference>
<evidence type="ECO:0000259" key="7">
    <source>
        <dbReference type="Pfam" id="PF10411"/>
    </source>
</evidence>
<dbReference type="Pfam" id="PF10411">
    <property type="entry name" value="DsbC_N"/>
    <property type="match status" value="1"/>
</dbReference>
<accession>A0A6H1WQH5</accession>
<comment type="subcellular location">
    <subcellularLocation>
        <location evidence="1">Periplasm</location>
    </subcellularLocation>
</comment>
<keyword evidence="5" id="KW-1015">Disulfide bond</keyword>
<evidence type="ECO:0000256" key="6">
    <source>
        <dbReference type="ARBA" id="ARBA00023284"/>
    </source>
</evidence>
<evidence type="ECO:0000256" key="3">
    <source>
        <dbReference type="ARBA" id="ARBA00022729"/>
    </source>
</evidence>
<name>A0A6H1WQH5_9BACT</name>
<feature type="domain" description="Disulphide bond isomerase DsbC/G N-terminal" evidence="7">
    <location>
        <begin position="43"/>
        <end position="102"/>
    </location>
</feature>
<evidence type="ECO:0000256" key="2">
    <source>
        <dbReference type="ARBA" id="ARBA00009813"/>
    </source>
</evidence>
<dbReference type="SUPFAM" id="SSF52833">
    <property type="entry name" value="Thioredoxin-like"/>
    <property type="match status" value="1"/>
</dbReference>
<feature type="domain" description="Thioredoxin-like fold" evidence="8">
    <location>
        <begin position="134"/>
        <end position="251"/>
    </location>
</feature>
<dbReference type="Gene3D" id="3.40.30.10">
    <property type="entry name" value="Glutaredoxin"/>
    <property type="match status" value="1"/>
</dbReference>
<dbReference type="InterPro" id="IPR018950">
    <property type="entry name" value="DiS-bond_isomerase_DsbC/G_N"/>
</dbReference>
<dbReference type="Proteomes" id="UP000501253">
    <property type="component" value="Chromosome"/>
</dbReference>
<protein>
    <submittedName>
        <fullName evidence="9">DsbC family protein</fullName>
    </submittedName>
</protein>
<keyword evidence="10" id="KW-1185">Reference proteome</keyword>
<keyword evidence="6" id="KW-0676">Redox-active center</keyword>
<proteinExistence type="inferred from homology"/>
<dbReference type="GO" id="GO:0042597">
    <property type="term" value="C:periplasmic space"/>
    <property type="evidence" value="ECO:0007669"/>
    <property type="project" value="UniProtKB-SubCell"/>
</dbReference>
<dbReference type="PANTHER" id="PTHR35272">
    <property type="entry name" value="THIOL:DISULFIDE INTERCHANGE PROTEIN DSBC-RELATED"/>
    <property type="match status" value="1"/>
</dbReference>
<keyword evidence="3" id="KW-0732">Signal</keyword>
<evidence type="ECO:0000259" key="8">
    <source>
        <dbReference type="Pfam" id="PF13098"/>
    </source>
</evidence>
<dbReference type="SUPFAM" id="SSF54423">
    <property type="entry name" value="DsbC/DsbG N-terminal domain-like"/>
    <property type="match status" value="1"/>
</dbReference>